<dbReference type="RefSeq" id="WP_243330132.1">
    <property type="nucleotide sequence ID" value="NZ_AP027081.1"/>
</dbReference>
<dbReference type="InterPro" id="IPR011657">
    <property type="entry name" value="CNT_C_dom"/>
</dbReference>
<evidence type="ECO:0000256" key="4">
    <source>
        <dbReference type="ARBA" id="ARBA00022692"/>
    </source>
</evidence>
<dbReference type="PANTHER" id="PTHR10590:SF4">
    <property type="entry name" value="SOLUTE CARRIER FAMILY 28 MEMBER 3"/>
    <property type="match status" value="1"/>
</dbReference>
<feature type="transmembrane region" description="Helical" evidence="7">
    <location>
        <begin position="236"/>
        <end position="256"/>
    </location>
</feature>
<evidence type="ECO:0000256" key="1">
    <source>
        <dbReference type="ARBA" id="ARBA00004651"/>
    </source>
</evidence>
<dbReference type="KEGG" id="msea:METESE_02030"/>
<feature type="transmembrane region" description="Helical" evidence="7">
    <location>
        <begin position="37"/>
        <end position="58"/>
    </location>
</feature>
<dbReference type="InterPro" id="IPR008276">
    <property type="entry name" value="C_nuclsd_transpt"/>
</dbReference>
<evidence type="ECO:0000259" key="10">
    <source>
        <dbReference type="Pfam" id="PF07670"/>
    </source>
</evidence>
<feature type="domain" description="Nucleoside transporter/FeoB GTPase Gate" evidence="10">
    <location>
        <begin position="162"/>
        <end position="258"/>
    </location>
</feature>
<keyword evidence="3" id="KW-1003">Cell membrane</keyword>
<feature type="transmembrane region" description="Helical" evidence="7">
    <location>
        <begin position="65"/>
        <end position="83"/>
    </location>
</feature>
<sequence length="468" mass="49320">MVRFTGLLGLVCFIGLAYAWSSNRKAIHWRTVGWGMALQWILALIVLKGDLISHALGFIPWPRHAGWAVLVLLFLPMILRKAGLPPGAWLRRAFGGLALLGLLRGNLVGSVFDKARLVVEGLMGFAKEGATFVFGPLATPAGAAVTNAQGVTVGSIGMIFAFVVLPTIIFVASIFAVLYYVGAMQWVVGAFSRAISRFLKVSGAESLSVSASILMGQTEAPLTIRPYLANLTRSELMVIMTAGMAHVSGSIMVAYVQVAHVDVVHLLTAVLMTAPGAIMMAKILVPETGVPETSGEVKVNIPNTDANVLDAAARGASEGLHLAINVAGMLIAFIAIIAMLNGLIHAVHDKASLQAILGWIFRPFAFVMGVPWKEAGIVGSLLGERMVVNEFVAFIHLGSLPVLSEKARLVSTFALCGFANFSSIAIQVGGIGALVPERRGDLARLGLKAMVAGTLANFMSACIAGILS</sequence>
<dbReference type="GO" id="GO:0015293">
    <property type="term" value="F:symporter activity"/>
    <property type="evidence" value="ECO:0007669"/>
    <property type="project" value="TreeGrafter"/>
</dbReference>
<evidence type="ECO:0000256" key="3">
    <source>
        <dbReference type="ARBA" id="ARBA00022475"/>
    </source>
</evidence>
<dbReference type="Pfam" id="PF01773">
    <property type="entry name" value="Nucleos_tra2_N"/>
    <property type="match status" value="1"/>
</dbReference>
<feature type="transmembrane region" description="Helical" evidence="7">
    <location>
        <begin position="409"/>
        <end position="435"/>
    </location>
</feature>
<keyword evidence="5 7" id="KW-1133">Transmembrane helix</keyword>
<gene>
    <name evidence="11" type="primary">yeiM</name>
    <name evidence="11" type="ORF">METESE_02030</name>
</gene>
<reference evidence="11" key="1">
    <citation type="journal article" date="2023" name="Int. J. Syst. Evol. Microbiol.">
        <title>Mesoterricola silvestris gen. nov., sp. nov., Mesoterricola sediminis sp. nov., Geothrix oryzae sp. nov., Geothrix edaphica sp. nov., Geothrix rubra sp. nov., and Geothrix limicola sp. nov., six novel members of Acidobacteriota isolated from soils.</title>
        <authorList>
            <person name="Itoh H."/>
            <person name="Sugisawa Y."/>
            <person name="Mise K."/>
            <person name="Xu Z."/>
            <person name="Kuniyasu M."/>
            <person name="Ushijima N."/>
            <person name="Kawano K."/>
            <person name="Kobayashi E."/>
            <person name="Shiratori Y."/>
            <person name="Masuda Y."/>
            <person name="Senoo K."/>
        </authorList>
    </citation>
    <scope>NUCLEOTIDE SEQUENCE</scope>
    <source>
        <strain evidence="11">W786</strain>
    </source>
</reference>
<feature type="transmembrane region" description="Helical" evidence="7">
    <location>
        <begin position="159"/>
        <end position="181"/>
    </location>
</feature>
<proteinExistence type="inferred from homology"/>
<dbReference type="PANTHER" id="PTHR10590">
    <property type="entry name" value="SODIUM/NUCLEOSIDE COTRANSPORTER"/>
    <property type="match status" value="1"/>
</dbReference>
<feature type="transmembrane region" description="Helical" evidence="7">
    <location>
        <begin position="263"/>
        <end position="285"/>
    </location>
</feature>
<organism evidence="11 12">
    <name type="scientific">Mesoterricola sediminis</name>
    <dbReference type="NCBI Taxonomy" id="2927980"/>
    <lineage>
        <taxon>Bacteria</taxon>
        <taxon>Pseudomonadati</taxon>
        <taxon>Acidobacteriota</taxon>
        <taxon>Holophagae</taxon>
        <taxon>Holophagales</taxon>
        <taxon>Holophagaceae</taxon>
        <taxon>Mesoterricola</taxon>
    </lineage>
</organism>
<dbReference type="GO" id="GO:0005337">
    <property type="term" value="F:nucleoside transmembrane transporter activity"/>
    <property type="evidence" value="ECO:0007669"/>
    <property type="project" value="InterPro"/>
</dbReference>
<feature type="transmembrane region" description="Helical" evidence="7">
    <location>
        <begin position="322"/>
        <end position="344"/>
    </location>
</feature>
<dbReference type="InterPro" id="IPR002668">
    <property type="entry name" value="CNT_N_dom"/>
</dbReference>
<dbReference type="Pfam" id="PF07662">
    <property type="entry name" value="Nucleos_tra2_C"/>
    <property type="match status" value="1"/>
</dbReference>
<name>A0AA48KBM9_9BACT</name>
<evidence type="ECO:0000256" key="7">
    <source>
        <dbReference type="SAM" id="Phobius"/>
    </source>
</evidence>
<dbReference type="InterPro" id="IPR011642">
    <property type="entry name" value="Gate_dom"/>
</dbReference>
<dbReference type="Proteomes" id="UP001228113">
    <property type="component" value="Chromosome"/>
</dbReference>
<feature type="domain" description="Concentrative nucleoside transporter N-terminal" evidence="8">
    <location>
        <begin position="8"/>
        <end position="59"/>
    </location>
</feature>
<evidence type="ECO:0000313" key="11">
    <source>
        <dbReference type="EMBL" id="BDU75245.1"/>
    </source>
</evidence>
<feature type="domain" description="Concentrative nucleoside transporter C-terminal" evidence="9">
    <location>
        <begin position="265"/>
        <end position="465"/>
    </location>
</feature>
<dbReference type="EMBL" id="AP027081">
    <property type="protein sequence ID" value="BDU75245.1"/>
    <property type="molecule type" value="Genomic_DNA"/>
</dbReference>
<dbReference type="AlphaFoldDB" id="A0AA48KBM9"/>
<evidence type="ECO:0000259" key="8">
    <source>
        <dbReference type="Pfam" id="PF01773"/>
    </source>
</evidence>
<comment type="subcellular location">
    <subcellularLocation>
        <location evidence="1">Cell membrane</location>
        <topology evidence="1">Multi-pass membrane protein</topology>
    </subcellularLocation>
</comment>
<protein>
    <submittedName>
        <fullName evidence="11">Nucleoside transporter</fullName>
    </submittedName>
</protein>
<keyword evidence="12" id="KW-1185">Reference proteome</keyword>
<keyword evidence="4 7" id="KW-0812">Transmembrane</keyword>
<evidence type="ECO:0000256" key="5">
    <source>
        <dbReference type="ARBA" id="ARBA00022989"/>
    </source>
</evidence>
<keyword evidence="6 7" id="KW-0472">Membrane</keyword>
<accession>A0AA48KBM9</accession>
<evidence type="ECO:0000256" key="2">
    <source>
        <dbReference type="ARBA" id="ARBA00009033"/>
    </source>
</evidence>
<evidence type="ECO:0000259" key="9">
    <source>
        <dbReference type="Pfam" id="PF07662"/>
    </source>
</evidence>
<comment type="similarity">
    <text evidence="2">Belongs to the concentrative nucleoside transporter (CNT) (TC 2.A.41) family.</text>
</comment>
<evidence type="ECO:0000256" key="6">
    <source>
        <dbReference type="ARBA" id="ARBA00023136"/>
    </source>
</evidence>
<dbReference type="Pfam" id="PF07670">
    <property type="entry name" value="Gate"/>
    <property type="match status" value="1"/>
</dbReference>
<evidence type="ECO:0000313" key="12">
    <source>
        <dbReference type="Proteomes" id="UP001228113"/>
    </source>
</evidence>
<dbReference type="GO" id="GO:0005886">
    <property type="term" value="C:plasma membrane"/>
    <property type="evidence" value="ECO:0007669"/>
    <property type="project" value="UniProtKB-SubCell"/>
</dbReference>
<feature type="transmembrane region" description="Helical" evidence="7">
    <location>
        <begin position="447"/>
        <end position="467"/>
    </location>
</feature>